<comment type="caution">
    <text evidence="1">The sequence shown here is derived from an EMBL/GenBank/DDBJ whole genome shotgun (WGS) entry which is preliminary data.</text>
</comment>
<dbReference type="EMBL" id="JAYFUH010000249">
    <property type="protein sequence ID" value="MEA5669181.1"/>
    <property type="molecule type" value="Genomic_DNA"/>
</dbReference>
<organism evidence="1 2">
    <name type="scientific">Stenotrophomonas capsici</name>
    <dbReference type="NCBI Taxonomy" id="3110230"/>
    <lineage>
        <taxon>Bacteria</taxon>
        <taxon>Pseudomonadati</taxon>
        <taxon>Pseudomonadota</taxon>
        <taxon>Gammaproteobacteria</taxon>
        <taxon>Lysobacterales</taxon>
        <taxon>Lysobacteraceae</taxon>
        <taxon>Stenotrophomonas</taxon>
    </lineage>
</organism>
<dbReference type="Proteomes" id="UP001301653">
    <property type="component" value="Unassembled WGS sequence"/>
</dbReference>
<evidence type="ECO:0000313" key="2">
    <source>
        <dbReference type="Proteomes" id="UP001301653"/>
    </source>
</evidence>
<gene>
    <name evidence="1" type="ORF">VA603_16730</name>
</gene>
<protein>
    <submittedName>
        <fullName evidence="1">Uncharacterized protein</fullName>
    </submittedName>
</protein>
<keyword evidence="2" id="KW-1185">Reference proteome</keyword>
<dbReference type="RefSeq" id="WP_323439503.1">
    <property type="nucleotide sequence ID" value="NZ_JAYFUH010000249.1"/>
</dbReference>
<proteinExistence type="predicted"/>
<sequence length="108" mass="11821">MLGSLDSSCGLYQQFLAADAPADAGRALLPVMANARAEGWHCQCMQDASRQASKDRRLGEEVSDEPGILLMIGWLDSNRGAQISACRSWHEAAHRRQSLPLVDRAEAR</sequence>
<accession>A0ABU5V749</accession>
<evidence type="ECO:0000313" key="1">
    <source>
        <dbReference type="EMBL" id="MEA5669181.1"/>
    </source>
</evidence>
<name>A0ABU5V749_9GAMM</name>
<reference evidence="1 2" key="1">
    <citation type="submission" date="2023-12" db="EMBL/GenBank/DDBJ databases">
        <title>Stenotrophomonas guangdongensis sp. nov., isolated from wilted pepper plants (Capsicum annuum).</title>
        <authorList>
            <person name="Qiu M."/>
            <person name="Li Y."/>
            <person name="Liu Q."/>
            <person name="Zhang X."/>
            <person name="Huang Y."/>
            <person name="Guo R."/>
            <person name="Hu M."/>
            <person name="Zhou J."/>
            <person name="Zhou X."/>
        </authorList>
    </citation>
    <scope>NUCLEOTIDE SEQUENCE [LARGE SCALE GENOMIC DNA]</scope>
    <source>
        <strain evidence="1 2">MH1</strain>
    </source>
</reference>